<comment type="subcellular location">
    <subcellularLocation>
        <location evidence="8">Synapse</location>
        <location evidence="8">Synaptosome</location>
    </subcellularLocation>
</comment>
<dbReference type="GO" id="GO:0005524">
    <property type="term" value="F:ATP binding"/>
    <property type="evidence" value="ECO:0007669"/>
    <property type="project" value="UniProtKB-UniRule"/>
</dbReference>
<feature type="domain" description="T-SNARE coiled-coil homology" evidence="15">
    <location>
        <begin position="144"/>
        <end position="186"/>
    </location>
</feature>
<evidence type="ECO:0000259" key="14">
    <source>
        <dbReference type="PROSITE" id="PS50067"/>
    </source>
</evidence>
<keyword evidence="17" id="KW-1185">Reference proteome</keyword>
<keyword evidence="5 11" id="KW-0067">ATP-binding</keyword>
<keyword evidence="11" id="KW-0505">Motor protein</keyword>
<dbReference type="Ensembl" id="ENSAOWT00000006548.1">
    <property type="protein sequence ID" value="ENSAOWP00000005776.1"/>
    <property type="gene ID" value="ENSAOWG00000003969.1"/>
</dbReference>
<keyword evidence="2" id="KW-0771">Synaptosome</keyword>
<dbReference type="CDD" id="cd15895">
    <property type="entry name" value="SNARE_SNAP23N"/>
    <property type="match status" value="1"/>
</dbReference>
<evidence type="ECO:0000256" key="3">
    <source>
        <dbReference type="ARBA" id="ARBA00022737"/>
    </source>
</evidence>
<dbReference type="PRINTS" id="PR02088">
    <property type="entry name" value="HAUSAUGMINL2"/>
</dbReference>
<dbReference type="GO" id="GO:0006887">
    <property type="term" value="P:exocytosis"/>
    <property type="evidence" value="ECO:0007669"/>
    <property type="project" value="UniProtKB-ARBA"/>
</dbReference>
<dbReference type="GO" id="GO:0051225">
    <property type="term" value="P:spindle assembly"/>
    <property type="evidence" value="ECO:0007669"/>
    <property type="project" value="InterPro"/>
</dbReference>
<dbReference type="InterPro" id="IPR026242">
    <property type="entry name" value="HAUS2_metazoa"/>
</dbReference>
<keyword evidence="6" id="KW-0770">Synapse</keyword>
<dbReference type="FunFam" id="1.20.5.110:FF:000018">
    <property type="entry name" value="Synaptosomal-associated protein"/>
    <property type="match status" value="1"/>
</dbReference>
<dbReference type="FunFam" id="1.20.5.110:FF:000007">
    <property type="entry name" value="Synaptosomal-associated protein"/>
    <property type="match status" value="1"/>
</dbReference>
<dbReference type="CDD" id="cd15885">
    <property type="entry name" value="SNARE_SNAP25C"/>
    <property type="match status" value="1"/>
</dbReference>
<protein>
    <recommendedName>
        <fullName evidence="12">Synaptosomal-associated protein</fullName>
    </recommendedName>
</protein>
<dbReference type="PANTHER" id="PTHR47117">
    <property type="entry name" value="STAR-RELATED LIPID TRANSFER PROTEIN 9"/>
    <property type="match status" value="1"/>
</dbReference>
<dbReference type="GO" id="GO:0045202">
    <property type="term" value="C:synapse"/>
    <property type="evidence" value="ECO:0007669"/>
    <property type="project" value="UniProtKB-SubCell"/>
</dbReference>
<dbReference type="SMART" id="SM00129">
    <property type="entry name" value="KISc"/>
    <property type="match status" value="1"/>
</dbReference>
<accession>A0A8B9PF15</accession>
<dbReference type="InterPro" id="IPR036961">
    <property type="entry name" value="Kinesin_motor_dom_sf"/>
</dbReference>
<evidence type="ECO:0000256" key="6">
    <source>
        <dbReference type="ARBA" id="ARBA00023018"/>
    </source>
</evidence>
<comment type="function">
    <text evidence="9">Essential component of the high affinity receptor for the general membrane fusion machinery and an important regulator of transport vesicle docking and fusion.</text>
</comment>
<dbReference type="InterPro" id="IPR000928">
    <property type="entry name" value="SNAP-25_dom"/>
</dbReference>
<dbReference type="Pfam" id="PF00835">
    <property type="entry name" value="SNAP-25"/>
    <property type="match status" value="1"/>
</dbReference>
<feature type="coiled-coil region" evidence="13">
    <location>
        <begin position="210"/>
        <end position="269"/>
    </location>
</feature>
<evidence type="ECO:0000256" key="12">
    <source>
        <dbReference type="RuleBase" id="RU003496"/>
    </source>
</evidence>
<evidence type="ECO:0000256" key="4">
    <source>
        <dbReference type="ARBA" id="ARBA00022741"/>
    </source>
</evidence>
<dbReference type="GO" id="GO:0007018">
    <property type="term" value="P:microtubule-based movement"/>
    <property type="evidence" value="ECO:0007669"/>
    <property type="project" value="InterPro"/>
</dbReference>
<dbReference type="InterPro" id="IPR000727">
    <property type="entry name" value="T_SNARE_dom"/>
</dbReference>
<dbReference type="SUPFAM" id="SSF58038">
    <property type="entry name" value="SNARE fusion complex"/>
    <property type="match status" value="2"/>
</dbReference>
<evidence type="ECO:0000256" key="9">
    <source>
        <dbReference type="ARBA" id="ARBA00053876"/>
    </source>
</evidence>
<dbReference type="PROSITE" id="PS50067">
    <property type="entry name" value="KINESIN_MOTOR_2"/>
    <property type="match status" value="1"/>
</dbReference>
<reference evidence="16" key="1">
    <citation type="submission" date="2025-08" db="UniProtKB">
        <authorList>
            <consortium name="Ensembl"/>
        </authorList>
    </citation>
    <scope>IDENTIFICATION</scope>
</reference>
<dbReference type="GO" id="GO:0007098">
    <property type="term" value="P:centrosome cycle"/>
    <property type="evidence" value="ECO:0007669"/>
    <property type="project" value="InterPro"/>
</dbReference>
<comment type="similarity">
    <text evidence="1 12">Belongs to the SNAP-25 family.</text>
</comment>
<dbReference type="GO" id="GO:0008017">
    <property type="term" value="F:microtubule binding"/>
    <property type="evidence" value="ECO:0007669"/>
    <property type="project" value="InterPro"/>
</dbReference>
<feature type="coiled-coil region" evidence="13">
    <location>
        <begin position="45"/>
        <end position="79"/>
    </location>
</feature>
<evidence type="ECO:0000259" key="15">
    <source>
        <dbReference type="PROSITE" id="PS50192"/>
    </source>
</evidence>
<dbReference type="GO" id="GO:0003777">
    <property type="term" value="F:microtubule motor activity"/>
    <property type="evidence" value="ECO:0007669"/>
    <property type="project" value="InterPro"/>
</dbReference>
<proteinExistence type="inferred from homology"/>
<evidence type="ECO:0000256" key="10">
    <source>
        <dbReference type="ARBA" id="ARBA00065910"/>
    </source>
</evidence>
<comment type="subunit">
    <text evidence="10">Homotetramer (via coiled-coil domain), also forms heterotetramers with STX4 and VAMP3. Found in a complex with VAMP8 and STX1A. Found in a complex with VAMP8 and STX4 in pancreas. Interacts simultaneously with SNAPIN and SYN4. Interacts with STX1A. Interacts with STX12. Interacts tightly to multiple syntaxins and synaptobrevins/VAMPs. Interacts with ZDHHC13 (via ANK repeats). Interacts with ZDHHC17 (via ANK repeats).</text>
</comment>
<evidence type="ECO:0000256" key="13">
    <source>
        <dbReference type="SAM" id="Coils"/>
    </source>
</evidence>
<dbReference type="InterPro" id="IPR027417">
    <property type="entry name" value="P-loop_NTPase"/>
</dbReference>
<organism evidence="16 17">
    <name type="scientific">Apteryx owenii</name>
    <name type="common">Little spotted kiwi</name>
    <dbReference type="NCBI Taxonomy" id="8824"/>
    <lineage>
        <taxon>Eukaryota</taxon>
        <taxon>Metazoa</taxon>
        <taxon>Chordata</taxon>
        <taxon>Craniata</taxon>
        <taxon>Vertebrata</taxon>
        <taxon>Euteleostomi</taxon>
        <taxon>Archelosauria</taxon>
        <taxon>Archosauria</taxon>
        <taxon>Dinosauria</taxon>
        <taxon>Saurischia</taxon>
        <taxon>Theropoda</taxon>
        <taxon>Coelurosauria</taxon>
        <taxon>Aves</taxon>
        <taxon>Palaeognathae</taxon>
        <taxon>Apterygiformes</taxon>
        <taxon>Apterygidae</taxon>
        <taxon>Apteryx</taxon>
    </lineage>
</organism>
<keyword evidence="7 13" id="KW-0175">Coiled coil</keyword>
<dbReference type="Gene3D" id="1.20.5.110">
    <property type="match status" value="2"/>
</dbReference>
<dbReference type="GO" id="GO:0043005">
    <property type="term" value="C:neuron projection"/>
    <property type="evidence" value="ECO:0007669"/>
    <property type="project" value="UniProtKB-KW"/>
</dbReference>
<dbReference type="PANTHER" id="PTHR47117:SF1">
    <property type="entry name" value="STAR-RELATED LIPID TRANSFER PROTEIN 9"/>
    <property type="match status" value="1"/>
</dbReference>
<evidence type="ECO:0000256" key="7">
    <source>
        <dbReference type="ARBA" id="ARBA00023054"/>
    </source>
</evidence>
<dbReference type="SUPFAM" id="SSF52540">
    <property type="entry name" value="P-loop containing nucleoside triphosphate hydrolases"/>
    <property type="match status" value="1"/>
</dbReference>
<feature type="domain" description="Kinesin motor" evidence="14">
    <location>
        <begin position="308"/>
        <end position="521"/>
    </location>
</feature>
<evidence type="ECO:0000313" key="16">
    <source>
        <dbReference type="Ensembl" id="ENSAOWP00000005776.1"/>
    </source>
</evidence>
<dbReference type="Pfam" id="PF00225">
    <property type="entry name" value="Kinesin"/>
    <property type="match status" value="1"/>
</dbReference>
<evidence type="ECO:0000313" key="17">
    <source>
        <dbReference type="Proteomes" id="UP000694424"/>
    </source>
</evidence>
<feature type="binding site" evidence="11">
    <location>
        <begin position="374"/>
        <end position="381"/>
    </location>
    <ligand>
        <name>ATP</name>
        <dbReference type="ChEBI" id="CHEBI:30616"/>
    </ligand>
</feature>
<dbReference type="Gene3D" id="3.40.850.10">
    <property type="entry name" value="Kinesin motor domain"/>
    <property type="match status" value="1"/>
</dbReference>
<evidence type="ECO:0000256" key="2">
    <source>
        <dbReference type="ARBA" id="ARBA00022599"/>
    </source>
</evidence>
<name>A0A8B9PF15_APTOW</name>
<dbReference type="SMART" id="SM00397">
    <property type="entry name" value="t_SNARE"/>
    <property type="match status" value="2"/>
</dbReference>
<evidence type="ECO:0000256" key="11">
    <source>
        <dbReference type="PROSITE-ProRule" id="PRU00283"/>
    </source>
</evidence>
<reference evidence="16" key="2">
    <citation type="submission" date="2025-09" db="UniProtKB">
        <authorList>
            <consortium name="Ensembl"/>
        </authorList>
    </citation>
    <scope>IDENTIFICATION</scope>
</reference>
<dbReference type="GO" id="GO:0031201">
    <property type="term" value="C:SNARE complex"/>
    <property type="evidence" value="ECO:0007669"/>
    <property type="project" value="UniProtKB-ARBA"/>
</dbReference>
<dbReference type="Proteomes" id="UP000694424">
    <property type="component" value="Unplaced"/>
</dbReference>
<keyword evidence="3" id="KW-0677">Repeat</keyword>
<feature type="domain" description="T-SNARE coiled-coil homology" evidence="15">
    <location>
        <begin position="14"/>
        <end position="76"/>
    </location>
</feature>
<dbReference type="PROSITE" id="PS50192">
    <property type="entry name" value="T_SNARE"/>
    <property type="match status" value="2"/>
</dbReference>
<dbReference type="InterPro" id="IPR001752">
    <property type="entry name" value="Kinesin_motor_dom"/>
</dbReference>
<dbReference type="AlphaFoldDB" id="A0A8B9PF15"/>
<evidence type="ECO:0000256" key="8">
    <source>
        <dbReference type="ARBA" id="ARBA00034102"/>
    </source>
</evidence>
<sequence>MAELTPEEIQLRANQVTDESLESTRRILGLAIESQDVGIKTITMLDEQGEQLNRIEEGMDQINKDMREAEKTLTELNKCCGLCVCPCNRTKNFESSRAYKSTWGDGMENSADHVVSMQPRSVNHQQPQTSGGPSGGYITRITNDAREDEMDENLAQVGNILGNLKNMALDMGNEIDAQNKQIDRINVKETLDLTCKKAPCFVKFSEMEQITNIQAEINQKKLETEILQLEKETADITHPFYLSKKCQIFQDMNRHLEAVLKEKRTLRQRLMKPRCQENLPIKAPFHKESAEGGRVIVEVDDKVAKVRNIKVDSRLDSTWDSREKIVAFSFDYCYWSVDPKDPKYASQEVVFQDLGTSVLMGAFRGYNICLFAYGQTGSGKTYTMMGTPASIGLTPRICEVLIFLFHLHLFKLLDFLVFKIYKNVWFVQGLFLRKDDYSEQTASCRVKVSFLEIYNERVRDLLKQSDHKKPYTLRVREHPETGPYVQGLSQHLVTDYKQVVELLEKGIAKRYFIKQINPIFI</sequence>
<evidence type="ECO:0000256" key="1">
    <source>
        <dbReference type="ARBA" id="ARBA00009480"/>
    </source>
</evidence>
<evidence type="ECO:0000256" key="5">
    <source>
        <dbReference type="ARBA" id="ARBA00022840"/>
    </source>
</evidence>
<keyword evidence="4 11" id="KW-0547">Nucleotide-binding</keyword>
<comment type="similarity">
    <text evidence="11">Belongs to the TRAFAC class myosin-kinesin ATPase superfamily. Kinesin family.</text>
</comment>
<dbReference type="GO" id="GO:0070652">
    <property type="term" value="C:HAUS complex"/>
    <property type="evidence" value="ECO:0007669"/>
    <property type="project" value="InterPro"/>
</dbReference>